<sequence>MSIAEWEEKILTQGTNKLDESGDHHLANQERAAEGLVKPTELEFKEGVGPAKTPVTLSKEDHVKGFYITSSSKINAVVGGSSSARFRVSGVPTIRTDIAPPRIRRFGDRNNYGDGSDAYGLLCPSVFSQKMVYESDFLKPRSKEEISQILHNMDVDISSENFDQLWDVALKSHPRGKVSVETIRNALARMPIAQTSYLER</sequence>
<keyword evidence="3" id="KW-0677">Repeat</keyword>
<reference evidence="6" key="1">
    <citation type="submission" date="2025-08" db="UniProtKB">
        <authorList>
            <consortium name="Ensembl"/>
        </authorList>
    </citation>
    <scope>IDENTIFICATION</scope>
</reference>
<accession>A0A8C5N3S0</accession>
<evidence type="ECO:0000313" key="6">
    <source>
        <dbReference type="Ensembl" id="ENSLLEP00000022480.1"/>
    </source>
</evidence>
<evidence type="ECO:0000259" key="5">
    <source>
        <dbReference type="Pfam" id="PF25325"/>
    </source>
</evidence>
<keyword evidence="4" id="KW-0206">Cytoskeleton</keyword>
<organism evidence="6 7">
    <name type="scientific">Leptobrachium leishanense</name>
    <name type="common">Leishan spiny toad</name>
    <dbReference type="NCBI Taxonomy" id="445787"/>
    <lineage>
        <taxon>Eukaryota</taxon>
        <taxon>Metazoa</taxon>
        <taxon>Chordata</taxon>
        <taxon>Craniata</taxon>
        <taxon>Vertebrata</taxon>
        <taxon>Euteleostomi</taxon>
        <taxon>Amphibia</taxon>
        <taxon>Batrachia</taxon>
        <taxon>Anura</taxon>
        <taxon>Pelobatoidea</taxon>
        <taxon>Megophryidae</taxon>
        <taxon>Leptobrachium</taxon>
    </lineage>
</organism>
<evidence type="ECO:0000256" key="4">
    <source>
        <dbReference type="ARBA" id="ARBA00023212"/>
    </source>
</evidence>
<evidence type="ECO:0000313" key="7">
    <source>
        <dbReference type="Proteomes" id="UP000694569"/>
    </source>
</evidence>
<dbReference type="InterPro" id="IPR057428">
    <property type="entry name" value="EFHB_EF-hand_C"/>
</dbReference>
<comment type="subcellular location">
    <subcellularLocation>
        <location evidence="1">Cytoplasm</location>
        <location evidence="1">Cytoskeleton</location>
    </subcellularLocation>
</comment>
<dbReference type="GeneTree" id="ENSGT00940000168259"/>
<keyword evidence="2" id="KW-0963">Cytoplasm</keyword>
<dbReference type="GO" id="GO:0005856">
    <property type="term" value="C:cytoskeleton"/>
    <property type="evidence" value="ECO:0007669"/>
    <property type="project" value="UniProtKB-SubCell"/>
</dbReference>
<dbReference type="Proteomes" id="UP000694569">
    <property type="component" value="Unplaced"/>
</dbReference>
<keyword evidence="7" id="KW-1185">Reference proteome</keyword>
<dbReference type="Ensembl" id="ENSLLET00000023346.1">
    <property type="protein sequence ID" value="ENSLLEP00000022480.1"/>
    <property type="gene ID" value="ENSLLEG00000014251.1"/>
</dbReference>
<feature type="domain" description="EFHB C-terminal EF-hand" evidence="5">
    <location>
        <begin position="119"/>
        <end position="190"/>
    </location>
</feature>
<evidence type="ECO:0000256" key="1">
    <source>
        <dbReference type="ARBA" id="ARBA00004245"/>
    </source>
</evidence>
<evidence type="ECO:0000256" key="3">
    <source>
        <dbReference type="ARBA" id="ARBA00022737"/>
    </source>
</evidence>
<dbReference type="InterPro" id="IPR040193">
    <property type="entry name" value="EFHC1/EFHC2/EFHB"/>
</dbReference>
<proteinExistence type="predicted"/>
<dbReference type="PANTHER" id="PTHR12086">
    <property type="entry name" value="EF-HAND DOMAIN C-TERMINAL CONTAINING PROTEIN"/>
    <property type="match status" value="1"/>
</dbReference>
<reference evidence="6" key="2">
    <citation type="submission" date="2025-09" db="UniProtKB">
        <authorList>
            <consortium name="Ensembl"/>
        </authorList>
    </citation>
    <scope>IDENTIFICATION</scope>
</reference>
<evidence type="ECO:0000256" key="2">
    <source>
        <dbReference type="ARBA" id="ARBA00022490"/>
    </source>
</evidence>
<name>A0A8C5N3S0_9ANUR</name>
<protein>
    <recommendedName>
        <fullName evidence="5">EFHB C-terminal EF-hand domain-containing protein</fullName>
    </recommendedName>
</protein>
<dbReference type="AlphaFoldDB" id="A0A8C5N3S0"/>
<dbReference type="PANTHER" id="PTHR12086:SF12">
    <property type="entry name" value="EF-HAND DOMAIN-CONTAINING FAMILY MEMBER B"/>
    <property type="match status" value="1"/>
</dbReference>
<dbReference type="Pfam" id="PF25325">
    <property type="entry name" value="EF-hand_EFHB_C"/>
    <property type="match status" value="1"/>
</dbReference>
<dbReference type="OrthoDB" id="2096280at2759"/>